<proteinExistence type="predicted"/>
<dbReference type="OrthoDB" id="5646601at2"/>
<dbReference type="STRING" id="45074.Lsan_3826"/>
<dbReference type="AlphaFoldDB" id="A0A0W0Y916"/>
<evidence type="ECO:0000313" key="1">
    <source>
        <dbReference type="EMBL" id="KTD53416.1"/>
    </source>
</evidence>
<dbReference type="Proteomes" id="UP000054703">
    <property type="component" value="Unassembled WGS sequence"/>
</dbReference>
<comment type="caution">
    <text evidence="1">The sequence shown here is derived from an EMBL/GenBank/DDBJ whole genome shotgun (WGS) entry which is preliminary data.</text>
</comment>
<dbReference type="EMBL" id="LNYU01000091">
    <property type="protein sequence ID" value="KTD53416.1"/>
    <property type="molecule type" value="Genomic_DNA"/>
</dbReference>
<keyword evidence="2" id="KW-1185">Reference proteome</keyword>
<sequence length="199" mass="22417">MRAKEDIFARNNATLTALMAIKRVISKHAQPPKFIKIKILEEAGLGKTPVYVVSNRIVEMQNIKGGIIRSVEYLYNEDPTNDVINALPKGSEKVKIFGSEKEAQQYALTISKRHSDLSFTYGSSMDGIEGRDPVWHTPLIIKAEVELNVKSDLIDNNGKISTKYLKLVSLIQPEELEEKLPTIDLQEIQNQNSMNCTIF</sequence>
<reference evidence="1 2" key="1">
    <citation type="submission" date="2015-11" db="EMBL/GenBank/DDBJ databases">
        <title>Genomic analysis of 38 Legionella species identifies large and diverse effector repertoires.</title>
        <authorList>
            <person name="Burstein D."/>
            <person name="Amaro F."/>
            <person name="Zusman T."/>
            <person name="Lifshitz Z."/>
            <person name="Cohen O."/>
            <person name="Gilbert J.A."/>
            <person name="Pupko T."/>
            <person name="Shuman H.A."/>
            <person name="Segal G."/>
        </authorList>
    </citation>
    <scope>NUCLEOTIDE SEQUENCE [LARGE SCALE GENOMIC DNA]</scope>
    <source>
        <strain evidence="1 2">SC-63-C7</strain>
    </source>
</reference>
<dbReference type="RefSeq" id="WP_058515713.1">
    <property type="nucleotide sequence ID" value="NZ_CAAAIH010000001.1"/>
</dbReference>
<dbReference type="PATRIC" id="fig|45074.5.peg.4108"/>
<evidence type="ECO:0000313" key="2">
    <source>
        <dbReference type="Proteomes" id="UP000054703"/>
    </source>
</evidence>
<protein>
    <submittedName>
        <fullName evidence="1">Uncharacterized protein</fullName>
    </submittedName>
</protein>
<accession>A0A0W0Y916</accession>
<gene>
    <name evidence="1" type="ORF">Lsan_3826</name>
</gene>
<organism evidence="1 2">
    <name type="scientific">Legionella santicrucis</name>
    <dbReference type="NCBI Taxonomy" id="45074"/>
    <lineage>
        <taxon>Bacteria</taxon>
        <taxon>Pseudomonadati</taxon>
        <taxon>Pseudomonadota</taxon>
        <taxon>Gammaproteobacteria</taxon>
        <taxon>Legionellales</taxon>
        <taxon>Legionellaceae</taxon>
        <taxon>Legionella</taxon>
    </lineage>
</organism>
<name>A0A0W0Y916_9GAMM</name>